<dbReference type="InterPro" id="IPR016035">
    <property type="entry name" value="Acyl_Trfase/lysoPLipase"/>
</dbReference>
<gene>
    <name evidence="4" type="ORF">GC098_12465</name>
</gene>
<evidence type="ECO:0000313" key="5">
    <source>
        <dbReference type="Proteomes" id="UP000616779"/>
    </source>
</evidence>
<reference evidence="4 5" key="1">
    <citation type="submission" date="2019-10" db="EMBL/GenBank/DDBJ databases">
        <title>Description of Paenibacillus terrestris sp. nov.</title>
        <authorList>
            <person name="Carlier A."/>
            <person name="Qi S."/>
        </authorList>
    </citation>
    <scope>NUCLEOTIDE SEQUENCE [LARGE SCALE GENOMIC DNA]</scope>
    <source>
        <strain evidence="4 5">LMG 31458</strain>
    </source>
</reference>
<keyword evidence="5" id="KW-1185">Reference proteome</keyword>
<comment type="caution">
    <text evidence="4">The sequence shown here is derived from an EMBL/GenBank/DDBJ whole genome shotgun (WGS) entry which is preliminary data.</text>
</comment>
<dbReference type="PANTHER" id="PTHR46394">
    <property type="entry name" value="ANNEXIN"/>
    <property type="match status" value="1"/>
</dbReference>
<name>A0ABX1XUL7_9BACL</name>
<keyword evidence="1 2" id="KW-0443">Lipid metabolism</keyword>
<evidence type="ECO:0000313" key="4">
    <source>
        <dbReference type="EMBL" id="NOU72228.1"/>
    </source>
</evidence>
<accession>A0ABX1XUL7</accession>
<dbReference type="InterPro" id="IPR002641">
    <property type="entry name" value="PNPLA_dom"/>
</dbReference>
<feature type="short sequence motif" description="GXGXXG" evidence="2">
    <location>
        <begin position="9"/>
        <end position="14"/>
    </location>
</feature>
<feature type="domain" description="PNPLA" evidence="3">
    <location>
        <begin position="5"/>
        <end position="207"/>
    </location>
</feature>
<keyword evidence="2" id="KW-0378">Hydrolase</keyword>
<dbReference type="Gene3D" id="3.40.1090.10">
    <property type="entry name" value="Cytosolic phospholipase A2 catalytic domain"/>
    <property type="match status" value="2"/>
</dbReference>
<dbReference type="CDD" id="cd07207">
    <property type="entry name" value="Pat_ExoU_VipD_like"/>
    <property type="match status" value="1"/>
</dbReference>
<feature type="short sequence motif" description="DGA/G" evidence="2">
    <location>
        <begin position="194"/>
        <end position="196"/>
    </location>
</feature>
<feature type="short sequence motif" description="GXSXG" evidence="2">
    <location>
        <begin position="36"/>
        <end position="40"/>
    </location>
</feature>
<proteinExistence type="predicted"/>
<protein>
    <submittedName>
        <fullName evidence="4">Patatin</fullName>
    </submittedName>
</protein>
<evidence type="ECO:0000256" key="2">
    <source>
        <dbReference type="PROSITE-ProRule" id="PRU01161"/>
    </source>
</evidence>
<sequence length="320" mass="35550">MKINGVFEGGGVKGIALAGGVSAAMKQGHVFNEVAGTSSGAIVAALLAAGYTGEDMKEMILRAPFRSFMQRSPIFNTKIIGPAARLFIKKGLYSGAALEDWVGQQLAAKGIRTFGDLRHNQLRVIASDITQGKLLILPDDIAQYGIDPRKFSIAKAVRMSTSIPYFFDPVMIRRKIKSSAKAAPFAEQFYYIVDGGLLSNYPLWVFDQETDREDIIPVIGFQLVGKSDMPTRKIKGPITMLEALFGTMLSAHDERYIEQKNRFRTVKIPTLGVGNTQFNLSKELSMSLYDSGFKASNDYFNNWSAETYEQNYEKLVLRRQ</sequence>
<dbReference type="InterPro" id="IPR052580">
    <property type="entry name" value="Lipid_Hydrolase"/>
</dbReference>
<keyword evidence="2" id="KW-0442">Lipid degradation</keyword>
<organism evidence="4 5">
    <name type="scientific">Paenibacillus phytorum</name>
    <dbReference type="NCBI Taxonomy" id="2654977"/>
    <lineage>
        <taxon>Bacteria</taxon>
        <taxon>Bacillati</taxon>
        <taxon>Bacillota</taxon>
        <taxon>Bacilli</taxon>
        <taxon>Bacillales</taxon>
        <taxon>Paenibacillaceae</taxon>
        <taxon>Paenibacillus</taxon>
    </lineage>
</organism>
<dbReference type="EMBL" id="WHOA01000089">
    <property type="protein sequence ID" value="NOU72228.1"/>
    <property type="molecule type" value="Genomic_DNA"/>
</dbReference>
<dbReference type="Proteomes" id="UP000616779">
    <property type="component" value="Unassembled WGS sequence"/>
</dbReference>
<feature type="active site" description="Proton acceptor" evidence="2">
    <location>
        <position position="194"/>
    </location>
</feature>
<evidence type="ECO:0000259" key="3">
    <source>
        <dbReference type="PROSITE" id="PS51635"/>
    </source>
</evidence>
<evidence type="ECO:0000256" key="1">
    <source>
        <dbReference type="ARBA" id="ARBA00023098"/>
    </source>
</evidence>
<dbReference type="RefSeq" id="WP_171643513.1">
    <property type="nucleotide sequence ID" value="NZ_WHOA01000089.1"/>
</dbReference>
<feature type="active site" description="Nucleophile" evidence="2">
    <location>
        <position position="38"/>
    </location>
</feature>
<dbReference type="Pfam" id="PF01734">
    <property type="entry name" value="Patatin"/>
    <property type="match status" value="1"/>
</dbReference>
<dbReference type="PROSITE" id="PS51635">
    <property type="entry name" value="PNPLA"/>
    <property type="match status" value="1"/>
</dbReference>
<dbReference type="PANTHER" id="PTHR46394:SF1">
    <property type="entry name" value="PNPLA DOMAIN-CONTAINING PROTEIN"/>
    <property type="match status" value="1"/>
</dbReference>
<dbReference type="SUPFAM" id="SSF52151">
    <property type="entry name" value="FabD/lysophospholipase-like"/>
    <property type="match status" value="1"/>
</dbReference>